<gene>
    <name evidence="2" type="ORF">GCM10007216_26030</name>
</gene>
<dbReference type="CDD" id="cd02947">
    <property type="entry name" value="TRX_family"/>
    <property type="match status" value="1"/>
</dbReference>
<dbReference type="PANTHER" id="PTHR10438:SF468">
    <property type="entry name" value="THIOREDOXIN-1-RELATED"/>
    <property type="match status" value="1"/>
</dbReference>
<accession>A0ABQ1PBQ1</accession>
<name>A0ABQ1PBQ1_9BACI</name>
<sequence>MEQLKSEEQFHEYRNHDKVIMLFSADWCPDCRFIEPFLPELEEKYKDYTFLYVDRDEFLDICVDYGVLGIPSFVAFDKGVEIGRFVSKQRKTKEEIETFIDGLQK</sequence>
<dbReference type="RefSeq" id="WP_062447416.1">
    <property type="nucleotide sequence ID" value="NZ_BMCJ01000004.1"/>
</dbReference>
<evidence type="ECO:0000259" key="1">
    <source>
        <dbReference type="PROSITE" id="PS51352"/>
    </source>
</evidence>
<feature type="domain" description="Thioredoxin" evidence="1">
    <location>
        <begin position="1"/>
        <end position="105"/>
    </location>
</feature>
<proteinExistence type="predicted"/>
<dbReference type="PROSITE" id="PS51352">
    <property type="entry name" value="THIOREDOXIN_2"/>
    <property type="match status" value="1"/>
</dbReference>
<protein>
    <submittedName>
        <fullName evidence="2">Thiol reductase thioredoxin</fullName>
    </submittedName>
</protein>
<dbReference type="EMBL" id="BMCJ01000004">
    <property type="protein sequence ID" value="GGC94083.1"/>
    <property type="molecule type" value="Genomic_DNA"/>
</dbReference>
<dbReference type="PANTHER" id="PTHR10438">
    <property type="entry name" value="THIOREDOXIN"/>
    <property type="match status" value="1"/>
</dbReference>
<dbReference type="Pfam" id="PF00085">
    <property type="entry name" value="Thioredoxin"/>
    <property type="match status" value="1"/>
</dbReference>
<evidence type="ECO:0000313" key="3">
    <source>
        <dbReference type="Proteomes" id="UP000619534"/>
    </source>
</evidence>
<dbReference type="InterPro" id="IPR050620">
    <property type="entry name" value="Thioredoxin_H-type-like"/>
</dbReference>
<evidence type="ECO:0000313" key="2">
    <source>
        <dbReference type="EMBL" id="GGC94083.1"/>
    </source>
</evidence>
<dbReference type="Proteomes" id="UP000619534">
    <property type="component" value="Unassembled WGS sequence"/>
</dbReference>
<dbReference type="InterPro" id="IPR013766">
    <property type="entry name" value="Thioredoxin_domain"/>
</dbReference>
<reference evidence="3" key="1">
    <citation type="journal article" date="2019" name="Int. J. Syst. Evol. Microbiol.">
        <title>The Global Catalogue of Microorganisms (GCM) 10K type strain sequencing project: providing services to taxonomists for standard genome sequencing and annotation.</title>
        <authorList>
            <consortium name="The Broad Institute Genomics Platform"/>
            <consortium name="The Broad Institute Genome Sequencing Center for Infectious Disease"/>
            <person name="Wu L."/>
            <person name="Ma J."/>
        </authorList>
    </citation>
    <scope>NUCLEOTIDE SEQUENCE [LARGE SCALE GENOMIC DNA]</scope>
    <source>
        <strain evidence="3">CCM 7282</strain>
    </source>
</reference>
<comment type="caution">
    <text evidence="2">The sequence shown here is derived from an EMBL/GenBank/DDBJ whole genome shotgun (WGS) entry which is preliminary data.</text>
</comment>
<dbReference type="InterPro" id="IPR036249">
    <property type="entry name" value="Thioredoxin-like_sf"/>
</dbReference>
<organism evidence="2 3">
    <name type="scientific">Thalassobacillus devorans</name>
    <dbReference type="NCBI Taxonomy" id="279813"/>
    <lineage>
        <taxon>Bacteria</taxon>
        <taxon>Bacillati</taxon>
        <taxon>Bacillota</taxon>
        <taxon>Bacilli</taxon>
        <taxon>Bacillales</taxon>
        <taxon>Bacillaceae</taxon>
        <taxon>Thalassobacillus</taxon>
    </lineage>
</organism>
<dbReference type="Gene3D" id="3.40.30.10">
    <property type="entry name" value="Glutaredoxin"/>
    <property type="match status" value="1"/>
</dbReference>
<dbReference type="SUPFAM" id="SSF52833">
    <property type="entry name" value="Thioredoxin-like"/>
    <property type="match status" value="1"/>
</dbReference>
<keyword evidence="3" id="KW-1185">Reference proteome</keyword>